<evidence type="ECO:0000256" key="2">
    <source>
        <dbReference type="ARBA" id="ARBA00022840"/>
    </source>
</evidence>
<feature type="domain" description="Helicase C-terminal" evidence="4">
    <location>
        <begin position="212"/>
        <end position="377"/>
    </location>
</feature>
<feature type="domain" description="Helicase ATP-binding" evidence="3">
    <location>
        <begin position="30"/>
        <end position="203"/>
    </location>
</feature>
<organism evidence="5 6">
    <name type="scientific">Pseudanabaena galeata UHCC 0370</name>
    <dbReference type="NCBI Taxonomy" id="3110310"/>
    <lineage>
        <taxon>Bacteria</taxon>
        <taxon>Bacillati</taxon>
        <taxon>Cyanobacteriota</taxon>
        <taxon>Cyanophyceae</taxon>
        <taxon>Pseudanabaenales</taxon>
        <taxon>Pseudanabaenaceae</taxon>
        <taxon>Pseudanabaena</taxon>
    </lineage>
</organism>
<dbReference type="PANTHER" id="PTHR47962">
    <property type="entry name" value="ATP-DEPENDENT HELICASE LHR-RELATED-RELATED"/>
    <property type="match status" value="1"/>
</dbReference>
<dbReference type="InterPro" id="IPR014001">
    <property type="entry name" value="Helicase_ATP-bd"/>
</dbReference>
<evidence type="ECO:0000313" key="5">
    <source>
        <dbReference type="EMBL" id="MEA5477850.1"/>
    </source>
</evidence>
<gene>
    <name evidence="5" type="ORF">VB774_09475</name>
</gene>
<evidence type="ECO:0000259" key="4">
    <source>
        <dbReference type="PROSITE" id="PS51194"/>
    </source>
</evidence>
<dbReference type="PROSITE" id="PS51194">
    <property type="entry name" value="HELICASE_CTER"/>
    <property type="match status" value="1"/>
</dbReference>
<dbReference type="InterPro" id="IPR052511">
    <property type="entry name" value="ATP-dep_Helicase"/>
</dbReference>
<dbReference type="PROSITE" id="PS51192">
    <property type="entry name" value="HELICASE_ATP_BIND_1"/>
    <property type="match status" value="1"/>
</dbReference>
<protein>
    <submittedName>
        <fullName evidence="5">DEAD/DEAH box helicase</fullName>
    </submittedName>
</protein>
<dbReference type="RefSeq" id="WP_323261460.1">
    <property type="nucleotide sequence ID" value="NZ_JAYGIE010000040.1"/>
</dbReference>
<dbReference type="Proteomes" id="UP001301388">
    <property type="component" value="Unassembled WGS sequence"/>
</dbReference>
<evidence type="ECO:0000313" key="6">
    <source>
        <dbReference type="Proteomes" id="UP001301388"/>
    </source>
</evidence>
<dbReference type="Gene3D" id="3.40.50.300">
    <property type="entry name" value="P-loop containing nucleotide triphosphate hydrolases"/>
    <property type="match status" value="2"/>
</dbReference>
<dbReference type="Pfam" id="PF00270">
    <property type="entry name" value="DEAD"/>
    <property type="match status" value="1"/>
</dbReference>
<keyword evidence="5" id="KW-0347">Helicase</keyword>
<dbReference type="SUPFAM" id="SSF52540">
    <property type="entry name" value="P-loop containing nucleoside triphosphate hydrolases"/>
    <property type="match status" value="1"/>
</dbReference>
<dbReference type="SMART" id="SM00487">
    <property type="entry name" value="DEXDc"/>
    <property type="match status" value="1"/>
</dbReference>
<dbReference type="PANTHER" id="PTHR47962:SF5">
    <property type="entry name" value="ATP-DEPENDENT HELICASE LHR-RELATED"/>
    <property type="match status" value="1"/>
</dbReference>
<dbReference type="InterPro" id="IPR011545">
    <property type="entry name" value="DEAD/DEAH_box_helicase_dom"/>
</dbReference>
<keyword evidence="1" id="KW-0547">Nucleotide-binding</keyword>
<comment type="caution">
    <text evidence="5">The sequence shown here is derived from an EMBL/GenBank/DDBJ whole genome shotgun (WGS) entry which is preliminary data.</text>
</comment>
<name>A0ABU5THP8_9CYAN</name>
<reference evidence="5 6" key="1">
    <citation type="submission" date="2023-12" db="EMBL/GenBank/DDBJ databases">
        <title>Baltic Sea Cyanobacteria.</title>
        <authorList>
            <person name="Delbaje E."/>
            <person name="Fewer D.P."/>
            <person name="Shishido T.K."/>
        </authorList>
    </citation>
    <scope>NUCLEOTIDE SEQUENCE [LARGE SCALE GENOMIC DNA]</scope>
    <source>
        <strain evidence="5 6">UHCC 0370</strain>
    </source>
</reference>
<proteinExistence type="predicted"/>
<dbReference type="GO" id="GO:0004386">
    <property type="term" value="F:helicase activity"/>
    <property type="evidence" value="ECO:0007669"/>
    <property type="project" value="UniProtKB-KW"/>
</dbReference>
<dbReference type="InterPro" id="IPR027417">
    <property type="entry name" value="P-loop_NTPase"/>
</dbReference>
<dbReference type="Pfam" id="PF00271">
    <property type="entry name" value="Helicase_C"/>
    <property type="match status" value="1"/>
</dbReference>
<accession>A0ABU5THP8</accession>
<sequence>MSNLKLLESAVAYAFYKSFAKLRPVQEAAIEPLINGKNIVLSSGTGSGKTEAVLAPLISRYWRQTVNTESLVIIYIAPTKALVNDLAKRLYKPLTSLGLRIGIRHGDQDDLTSGKTPHILITTPESLEVLLFRKDSALQTIKALIVDEVHLLYNTQRGLQLSILIQRLKSNLERDIQWAALSATVGKLEDIQQFLFGKYENTIFLSFPAHRSIESYIKSIDNEESFLEFIKKLMKGNSVKLLIFANSRRECERLASILQKEQCFQPSVFTHYSSLSSEVRIEIERKFSCARTAICIATSTLELGIDIGDISAVILWGVPNNIESFLQRIGRSNRRENKTNVICLITDISENIKIDALKFLALIDAAKEGNLPIRSPYNLYGAIGQQCLSMIASDNGRFTRIADLCKSFENKDYLNREIIESICSELENNNYLKKHGFKNQYGANENLYNLIDYRLIYGNFSAGSQTVELRYQSKVLGEIPSTNLIRIRQGNLVRFSAKIWKITKISRDFIMLNPINNQTGNNIIDFVYGGSSITGDIFTYKRIWEIIHNSDIQLDIFSKKLSQEMNVCIKKIKSSCSYHQIPFYRTSDGIKYFTFGGNIINKAIAIMNNKEYYKVDDISLLVNSPIDWSAIPKNPQEYESIFHLLFESSSEQSIYQKLLPQNLQLVEFMQAWLKDEVIAHTLNRLSISEAIEFNLFNLLGSSGM</sequence>
<dbReference type="EMBL" id="JAYGIE010000040">
    <property type="protein sequence ID" value="MEA5477850.1"/>
    <property type="molecule type" value="Genomic_DNA"/>
</dbReference>
<dbReference type="InterPro" id="IPR001650">
    <property type="entry name" value="Helicase_C-like"/>
</dbReference>
<keyword evidence="5" id="KW-0378">Hydrolase</keyword>
<keyword evidence="6" id="KW-1185">Reference proteome</keyword>
<keyword evidence="2" id="KW-0067">ATP-binding</keyword>
<dbReference type="SMART" id="SM00490">
    <property type="entry name" value="HELICc"/>
    <property type="match status" value="1"/>
</dbReference>
<evidence type="ECO:0000256" key="1">
    <source>
        <dbReference type="ARBA" id="ARBA00022741"/>
    </source>
</evidence>
<evidence type="ECO:0000259" key="3">
    <source>
        <dbReference type="PROSITE" id="PS51192"/>
    </source>
</evidence>